<dbReference type="EMBL" id="CAJOBA010002303">
    <property type="protein sequence ID" value="CAF3639233.1"/>
    <property type="molecule type" value="Genomic_DNA"/>
</dbReference>
<comment type="caution">
    <text evidence="2">The sequence shown here is derived from an EMBL/GenBank/DDBJ whole genome shotgun (WGS) entry which is preliminary data.</text>
</comment>
<organism evidence="2 5">
    <name type="scientific">Didymodactylos carnosus</name>
    <dbReference type="NCBI Taxonomy" id="1234261"/>
    <lineage>
        <taxon>Eukaryota</taxon>
        <taxon>Metazoa</taxon>
        <taxon>Spiralia</taxon>
        <taxon>Gnathifera</taxon>
        <taxon>Rotifera</taxon>
        <taxon>Eurotatoria</taxon>
        <taxon>Bdelloidea</taxon>
        <taxon>Philodinida</taxon>
        <taxon>Philodinidae</taxon>
        <taxon>Didymodactylos</taxon>
    </lineage>
</organism>
<accession>A0A815LT99</accession>
<dbReference type="Proteomes" id="UP000682733">
    <property type="component" value="Unassembled WGS sequence"/>
</dbReference>
<dbReference type="Proteomes" id="UP000663829">
    <property type="component" value="Unassembled WGS sequence"/>
</dbReference>
<evidence type="ECO:0000313" key="5">
    <source>
        <dbReference type="Proteomes" id="UP000663829"/>
    </source>
</evidence>
<evidence type="ECO:0000313" key="4">
    <source>
        <dbReference type="EMBL" id="CAF4300460.1"/>
    </source>
</evidence>
<name>A0A815LT99_9BILA</name>
<dbReference type="EMBL" id="CAJOBC010083360">
    <property type="protein sequence ID" value="CAF4300460.1"/>
    <property type="molecule type" value="Genomic_DNA"/>
</dbReference>
<evidence type="ECO:0000313" key="1">
    <source>
        <dbReference type="EMBL" id="CAF0854121.1"/>
    </source>
</evidence>
<dbReference type="AlphaFoldDB" id="A0A815LT99"/>
<dbReference type="EMBL" id="CAJNOK010002304">
    <property type="protein sequence ID" value="CAF0854121.1"/>
    <property type="molecule type" value="Genomic_DNA"/>
</dbReference>
<sequence length="185" mass="20731">MYAASIPFFAIIGYPGSNKTTAVDLIRNSCLEIEEALNVTPDKSRINSSATIESLLHELKNPHPRLIQLWNELATLMQSFGLYKGGAGSYDRSIICTLYNTNHIVRRQTFKSPSVAIIDPVLNIGSGGHPGDIFDSVVADSEVHLLYALHLLNTDQDESKRIIYQYSEEALEMINEKWDEYTLIV</sequence>
<protein>
    <submittedName>
        <fullName evidence="2">Uncharacterized protein</fullName>
    </submittedName>
</protein>
<gene>
    <name evidence="2" type="ORF">GPM918_LOCUS33540</name>
    <name evidence="1" type="ORF">OVA965_LOCUS7297</name>
    <name evidence="4" type="ORF">SRO942_LOCUS34224</name>
    <name evidence="3" type="ORF">TMI583_LOCUS7292</name>
</gene>
<dbReference type="Proteomes" id="UP000681722">
    <property type="component" value="Unassembled WGS sequence"/>
</dbReference>
<evidence type="ECO:0000313" key="3">
    <source>
        <dbReference type="EMBL" id="CAF3639233.1"/>
    </source>
</evidence>
<evidence type="ECO:0000313" key="2">
    <source>
        <dbReference type="EMBL" id="CAF1412901.1"/>
    </source>
</evidence>
<dbReference type="Proteomes" id="UP000677228">
    <property type="component" value="Unassembled WGS sequence"/>
</dbReference>
<dbReference type="EMBL" id="CAJNOQ010017937">
    <property type="protein sequence ID" value="CAF1412901.1"/>
    <property type="molecule type" value="Genomic_DNA"/>
</dbReference>
<proteinExistence type="predicted"/>
<dbReference type="OrthoDB" id="10054700at2759"/>
<reference evidence="2" key="1">
    <citation type="submission" date="2021-02" db="EMBL/GenBank/DDBJ databases">
        <authorList>
            <person name="Nowell W R."/>
        </authorList>
    </citation>
    <scope>NUCLEOTIDE SEQUENCE</scope>
</reference>
<keyword evidence="5" id="KW-1185">Reference proteome</keyword>